<comment type="caution">
    <text evidence="1">The sequence shown here is derived from an EMBL/GenBank/DDBJ whole genome shotgun (WGS) entry which is preliminary data.</text>
</comment>
<dbReference type="EMBL" id="JACQMI010000005">
    <property type="protein sequence ID" value="MBI4132658.1"/>
    <property type="molecule type" value="Genomic_DNA"/>
</dbReference>
<proteinExistence type="predicted"/>
<evidence type="ECO:0000313" key="1">
    <source>
        <dbReference type="EMBL" id="MBI4132658.1"/>
    </source>
</evidence>
<gene>
    <name evidence="1" type="ORF">HY473_00965</name>
</gene>
<dbReference type="AlphaFoldDB" id="A0A933DU67"/>
<accession>A0A933DU67</accession>
<sequence>MPIMEVSLQAIADELHVLYYAFFKVFSVEALHFPMAETYEQGRWRKVVIGGRPYHEPSVAAGVVEEAEKTQRVFLNAMREIRNTSSSTLTGLTNPIDHWRYKLELGSY</sequence>
<reference evidence="1" key="1">
    <citation type="submission" date="2020-07" db="EMBL/GenBank/DDBJ databases">
        <title>Huge and variable diversity of episymbiotic CPR bacteria and DPANN archaea in groundwater ecosystems.</title>
        <authorList>
            <person name="He C.Y."/>
            <person name="Keren R."/>
            <person name="Whittaker M."/>
            <person name="Farag I.F."/>
            <person name="Doudna J."/>
            <person name="Cate J.H.D."/>
            <person name="Banfield J.F."/>
        </authorList>
    </citation>
    <scope>NUCLEOTIDE SEQUENCE</scope>
    <source>
        <strain evidence="1">NC_groundwater_1225_Ag_S-0.1um_56_177</strain>
    </source>
</reference>
<name>A0A933DU67_9BACT</name>
<protein>
    <submittedName>
        <fullName evidence="1">Uncharacterized protein</fullName>
    </submittedName>
</protein>
<organism evidence="1 2">
    <name type="scientific">Candidatus Sungiibacteriota bacterium</name>
    <dbReference type="NCBI Taxonomy" id="2750080"/>
    <lineage>
        <taxon>Bacteria</taxon>
        <taxon>Candidatus Sungiibacteriota</taxon>
    </lineage>
</organism>
<evidence type="ECO:0000313" key="2">
    <source>
        <dbReference type="Proteomes" id="UP000756703"/>
    </source>
</evidence>
<dbReference type="Proteomes" id="UP000756703">
    <property type="component" value="Unassembled WGS sequence"/>
</dbReference>